<sequence>MRAHSLQSLFTVCVLFCDVLASPHTLVSRGNSTDLASPKRLVTVVVHSTITTCPTTPPPPCSSLSEAAHGGSSIITNPETNITITTSTAGSLSVASSAMSSVTSSSRFSSSSSSSSSSYTSSQSSTTTTSSSTTSTISAPACTDYWLSKIKHQGVAPFAGSDYKVFRNVKDYGAKGDGVTDDTSALNDAISAQGRCAPGSCSSTTTTPALVYFPPGTYLVSAPIIDYYYTMLVGNPGCMPVLKASSSFNGRWVIDGDQYQAGGALGWGSTNVFWRQIRNFVIDMTAAPASLLVAGIHWPTGQATSVQNVVVKMSTASGNLHQGLFIEEGSGGFLTDMVFYGGAQGIEVGNQQFTMRNLTFHNAVTAIHQLWDWGWTYSSISINDCQVGLDITNIDDSNQLLVSSVVFIDSQITNTPVGIAYGNTAATGPAHGNNLILENVGLSNVPVAIQGPGKATLLAGTTDKSTISGWGKGNYYTPTSGPNDLPGIIAPNARPSDLTSGSMFYERSKPQYENVPASQFLSVRAAGAAGDGTDDTAIINAVLAEAAATGKIVFFDAGMYTVTSTIKVPPGSRIVGEAYPVILSSGPFFADLDNPQPVVQVGIPGAVGTVEWSDMIISTKGAQAGAILVEWNLASTGTPSGMWDVHTRVGGFKGSDLQVENCPTTPTTTVTSANLDTGCIAAFMSMHVTKSATGLYMENVWLWVADHDVEDASLTRITIYAGRGLLVESTLGNIWMVGTAVEHHVLYEYQLVATKNVFMGQIQTETAYYQPNPDATIPFPALTVYHDPAIPAGASGWGLRVKDSSGVLVYGAGLYSFFGNYSTDCSAQNGPETCQSHILSVENSDVSLYNLNTVGTTKMITVDGIDVASYVDNADGFVQSVAMFRS</sequence>
<gene>
    <name evidence="4" type="ORF">NKR23_g7141</name>
</gene>
<accession>A0AA38RLZ0</accession>
<dbReference type="InterPro" id="IPR011050">
    <property type="entry name" value="Pectin_lyase_fold/virulence"/>
</dbReference>
<feature type="domain" description="Rhamnogalacturonase A/B/Epimerase-like pectate lyase" evidence="3">
    <location>
        <begin position="520"/>
        <end position="584"/>
    </location>
</feature>
<evidence type="ECO:0000259" key="3">
    <source>
        <dbReference type="Pfam" id="PF12708"/>
    </source>
</evidence>
<dbReference type="Pfam" id="PF12708">
    <property type="entry name" value="Pect-lyase_RHGA_epim"/>
    <property type="match status" value="2"/>
</dbReference>
<dbReference type="SUPFAM" id="SSF51126">
    <property type="entry name" value="Pectin lyase-like"/>
    <property type="match status" value="2"/>
</dbReference>
<protein>
    <submittedName>
        <fullName evidence="4">Glycoside hydrolase family 55 protein</fullName>
    </submittedName>
</protein>
<evidence type="ECO:0000313" key="4">
    <source>
        <dbReference type="EMBL" id="KAJ9142399.1"/>
    </source>
</evidence>
<feature type="chain" id="PRO_5041264852" evidence="2">
    <location>
        <begin position="22"/>
        <end position="886"/>
    </location>
</feature>
<dbReference type="PANTHER" id="PTHR33928">
    <property type="entry name" value="POLYGALACTURONASE QRT3"/>
    <property type="match status" value="1"/>
</dbReference>
<feature type="domain" description="Rhamnogalacturonase A/B/Epimerase-like pectate lyase" evidence="3">
    <location>
        <begin position="166"/>
        <end position="390"/>
    </location>
</feature>
<feature type="region of interest" description="Disordered" evidence="1">
    <location>
        <begin position="105"/>
        <end position="136"/>
    </location>
</feature>
<dbReference type="FunFam" id="2.160.20.10:FF:000023">
    <property type="entry name" value="Exo-beta-1,3-glucanase Exg0"/>
    <property type="match status" value="1"/>
</dbReference>
<feature type="region of interest" description="Disordered" evidence="1">
    <location>
        <begin position="53"/>
        <end position="76"/>
    </location>
</feature>
<dbReference type="CDD" id="cd23668">
    <property type="entry name" value="GH55_beta13glucanase-like"/>
    <property type="match status" value="1"/>
</dbReference>
<dbReference type="Proteomes" id="UP001174694">
    <property type="component" value="Unassembled WGS sequence"/>
</dbReference>
<evidence type="ECO:0000256" key="2">
    <source>
        <dbReference type="SAM" id="SignalP"/>
    </source>
</evidence>
<dbReference type="PANTHER" id="PTHR33928:SF2">
    <property type="entry name" value="PECTATE LYASE SUPERFAMILY PROTEIN DOMAIN-CONTAINING PROTEIN-RELATED"/>
    <property type="match status" value="1"/>
</dbReference>
<dbReference type="InterPro" id="IPR039279">
    <property type="entry name" value="QRT3-like"/>
</dbReference>
<dbReference type="InterPro" id="IPR012334">
    <property type="entry name" value="Pectin_lyas_fold"/>
</dbReference>
<evidence type="ECO:0000313" key="5">
    <source>
        <dbReference type="Proteomes" id="UP001174694"/>
    </source>
</evidence>
<keyword evidence="4" id="KW-0378">Hydrolase</keyword>
<evidence type="ECO:0000256" key="1">
    <source>
        <dbReference type="SAM" id="MobiDB-lite"/>
    </source>
</evidence>
<feature type="signal peptide" evidence="2">
    <location>
        <begin position="1"/>
        <end position="21"/>
    </location>
</feature>
<organism evidence="4 5">
    <name type="scientific">Pleurostoma richardsiae</name>
    <dbReference type="NCBI Taxonomy" id="41990"/>
    <lineage>
        <taxon>Eukaryota</taxon>
        <taxon>Fungi</taxon>
        <taxon>Dikarya</taxon>
        <taxon>Ascomycota</taxon>
        <taxon>Pezizomycotina</taxon>
        <taxon>Sordariomycetes</taxon>
        <taxon>Sordariomycetidae</taxon>
        <taxon>Calosphaeriales</taxon>
        <taxon>Pleurostomataceae</taxon>
        <taxon>Pleurostoma</taxon>
    </lineage>
</organism>
<proteinExistence type="predicted"/>
<comment type="caution">
    <text evidence="4">The sequence shown here is derived from an EMBL/GenBank/DDBJ whole genome shotgun (WGS) entry which is preliminary data.</text>
</comment>
<dbReference type="FunFam" id="2.160.20.10:FF:000026">
    <property type="entry name" value="Exo-beta-1,3-glucanase Exg0"/>
    <property type="match status" value="1"/>
</dbReference>
<dbReference type="AlphaFoldDB" id="A0AA38RLZ0"/>
<dbReference type="GO" id="GO:0004650">
    <property type="term" value="F:polygalacturonase activity"/>
    <property type="evidence" value="ECO:0007669"/>
    <property type="project" value="InterPro"/>
</dbReference>
<dbReference type="InterPro" id="IPR024535">
    <property type="entry name" value="RHGA/B-epi-like_pectate_lyase"/>
</dbReference>
<reference evidence="4" key="1">
    <citation type="submission" date="2022-07" db="EMBL/GenBank/DDBJ databases">
        <title>Fungi with potential for degradation of polypropylene.</title>
        <authorList>
            <person name="Gostincar C."/>
        </authorList>
    </citation>
    <scope>NUCLEOTIDE SEQUENCE</scope>
    <source>
        <strain evidence="4">EXF-13308</strain>
    </source>
</reference>
<keyword evidence="5" id="KW-1185">Reference proteome</keyword>
<dbReference type="Gene3D" id="2.160.20.10">
    <property type="entry name" value="Single-stranded right-handed beta-helix, Pectin lyase-like"/>
    <property type="match status" value="2"/>
</dbReference>
<name>A0AA38RLZ0_9PEZI</name>
<keyword evidence="2" id="KW-0732">Signal</keyword>
<dbReference type="EMBL" id="JANBVO010000022">
    <property type="protein sequence ID" value="KAJ9142399.1"/>
    <property type="molecule type" value="Genomic_DNA"/>
</dbReference>